<evidence type="ECO:0000256" key="1">
    <source>
        <dbReference type="SAM" id="Coils"/>
    </source>
</evidence>
<sequence>MNTEGKFLAGSTGNRDPIALPEELRKRMEEVGNRLDNAERIKNRLRRELIAIMTEKGGFAVPKRVLVLPEWEAIDFGSNDIIEFKAEKHPDPEIGVAWSVRNRRIADAPRAKIFTGTVEEAKDEASLDELDIFLKAMNRVSAIGEGVGGIGALDSLMIHKKSGDPYYDDYTLYLIKDSAGRVIGAGCTHGENEQHASIPVIAIDPKFQSSGAGTAFLSELKKKYSSISLVPLPHTQTEHLTFNELDERLRTFYKRNGFVDARNWSRSQVSLSDETSAGTWQKLEYENTDLAFENYRVSMDGILPNIFEAILIDHALQAQFPPEIIPKITEEQKARRECADLEKEYAQARNFYVAERRKQK</sequence>
<protein>
    <recommendedName>
        <fullName evidence="2">N-acetyltransferase domain-containing protein</fullName>
    </recommendedName>
</protein>
<dbReference type="GO" id="GO:0016747">
    <property type="term" value="F:acyltransferase activity, transferring groups other than amino-acyl groups"/>
    <property type="evidence" value="ECO:0007669"/>
    <property type="project" value="InterPro"/>
</dbReference>
<feature type="coiled-coil region" evidence="1">
    <location>
        <begin position="28"/>
        <end position="55"/>
    </location>
</feature>
<dbReference type="Gene3D" id="3.40.630.30">
    <property type="match status" value="1"/>
</dbReference>
<proteinExistence type="predicted"/>
<dbReference type="Pfam" id="PF13508">
    <property type="entry name" value="Acetyltransf_7"/>
    <property type="match status" value="1"/>
</dbReference>
<dbReference type="SUPFAM" id="SSF55729">
    <property type="entry name" value="Acyl-CoA N-acyltransferases (Nat)"/>
    <property type="match status" value="1"/>
</dbReference>
<dbReference type="InterPro" id="IPR000182">
    <property type="entry name" value="GNAT_dom"/>
</dbReference>
<name>A0A1F8GUU2_9BACT</name>
<evidence type="ECO:0000313" key="4">
    <source>
        <dbReference type="Proteomes" id="UP000179047"/>
    </source>
</evidence>
<reference evidence="3 4" key="1">
    <citation type="journal article" date="2016" name="Nat. Commun.">
        <title>Thousands of microbial genomes shed light on interconnected biogeochemical processes in an aquifer system.</title>
        <authorList>
            <person name="Anantharaman K."/>
            <person name="Brown C.T."/>
            <person name="Hug L.A."/>
            <person name="Sharon I."/>
            <person name="Castelle C.J."/>
            <person name="Probst A.J."/>
            <person name="Thomas B.C."/>
            <person name="Singh A."/>
            <person name="Wilkins M.J."/>
            <person name="Karaoz U."/>
            <person name="Brodie E.L."/>
            <person name="Williams K.H."/>
            <person name="Hubbard S.S."/>
            <person name="Banfield J.F."/>
        </authorList>
    </citation>
    <scope>NUCLEOTIDE SEQUENCE [LARGE SCALE GENOMIC DNA]</scope>
</reference>
<keyword evidence="1" id="KW-0175">Coiled coil</keyword>
<evidence type="ECO:0000259" key="2">
    <source>
        <dbReference type="Pfam" id="PF13508"/>
    </source>
</evidence>
<dbReference type="AlphaFoldDB" id="A0A1F8GUU2"/>
<evidence type="ECO:0000313" key="3">
    <source>
        <dbReference type="EMBL" id="OGN28760.1"/>
    </source>
</evidence>
<gene>
    <name evidence="3" type="ORF">A3A33_03185</name>
</gene>
<dbReference type="InterPro" id="IPR016181">
    <property type="entry name" value="Acyl_CoA_acyltransferase"/>
</dbReference>
<dbReference type="Proteomes" id="UP000179047">
    <property type="component" value="Unassembled WGS sequence"/>
</dbReference>
<dbReference type="EMBL" id="MGKP01000012">
    <property type="protein sequence ID" value="OGN28760.1"/>
    <property type="molecule type" value="Genomic_DNA"/>
</dbReference>
<feature type="domain" description="N-acetyltransferase" evidence="2">
    <location>
        <begin position="170"/>
        <end position="259"/>
    </location>
</feature>
<accession>A0A1F8GUU2</accession>
<comment type="caution">
    <text evidence="3">The sequence shown here is derived from an EMBL/GenBank/DDBJ whole genome shotgun (WGS) entry which is preliminary data.</text>
</comment>
<organism evidence="3 4">
    <name type="scientific">Candidatus Yanofskybacteria bacterium RIFCSPLOWO2_01_FULL_49_25</name>
    <dbReference type="NCBI Taxonomy" id="1802701"/>
    <lineage>
        <taxon>Bacteria</taxon>
        <taxon>Candidatus Yanofskyibacteriota</taxon>
    </lineage>
</organism>